<reference evidence="2" key="1">
    <citation type="submission" date="2021-01" db="EMBL/GenBank/DDBJ databases">
        <authorList>
            <person name="Corre E."/>
            <person name="Pelletier E."/>
            <person name="Niang G."/>
            <person name="Scheremetjew M."/>
            <person name="Finn R."/>
            <person name="Kale V."/>
            <person name="Holt S."/>
            <person name="Cochrane G."/>
            <person name="Meng A."/>
            <person name="Brown T."/>
            <person name="Cohen L."/>
        </authorList>
    </citation>
    <scope>NUCLEOTIDE SEQUENCE</scope>
    <source>
        <strain evidence="2">CCMP281</strain>
    </source>
</reference>
<dbReference type="AlphaFoldDB" id="A0A7S3AII3"/>
<protein>
    <submittedName>
        <fullName evidence="2">Uncharacterized protein</fullName>
    </submittedName>
</protein>
<organism evidence="2">
    <name type="scientific">Haptolina ericina</name>
    <dbReference type="NCBI Taxonomy" id="156174"/>
    <lineage>
        <taxon>Eukaryota</taxon>
        <taxon>Haptista</taxon>
        <taxon>Haptophyta</taxon>
        <taxon>Prymnesiophyceae</taxon>
        <taxon>Prymnesiales</taxon>
        <taxon>Prymnesiaceae</taxon>
        <taxon>Haptolina</taxon>
    </lineage>
</organism>
<evidence type="ECO:0000256" key="1">
    <source>
        <dbReference type="SAM" id="MobiDB-lite"/>
    </source>
</evidence>
<name>A0A7S3AII3_9EUKA</name>
<proteinExistence type="predicted"/>
<feature type="region of interest" description="Disordered" evidence="1">
    <location>
        <begin position="26"/>
        <end position="54"/>
    </location>
</feature>
<accession>A0A7S3AII3</accession>
<sequence length="103" mass="10994">MLHVRHAGGAPSCAAPGGLRHAHFSSRLLHGGPSVPDEDRLRSTRAHHATASGGAASKLRALDAFLDAWLEASNRSRAELGLDAEERWDGSVQTEVRVDAHVQ</sequence>
<gene>
    <name evidence="2" type="ORF">HERI1096_LOCUS6422</name>
</gene>
<evidence type="ECO:0000313" key="2">
    <source>
        <dbReference type="EMBL" id="CAE0105764.1"/>
    </source>
</evidence>
<dbReference type="EMBL" id="HBHX01011556">
    <property type="protein sequence ID" value="CAE0105764.1"/>
    <property type="molecule type" value="Transcribed_RNA"/>
</dbReference>